<dbReference type="Gene3D" id="3.40.390.10">
    <property type="entry name" value="Collagenase (Catalytic Domain)"/>
    <property type="match status" value="1"/>
</dbReference>
<evidence type="ECO:0000256" key="1">
    <source>
        <dbReference type="SAM" id="Phobius"/>
    </source>
</evidence>
<dbReference type="InterPro" id="IPR042252">
    <property type="entry name" value="MtfA_N"/>
</dbReference>
<sequence length="280" mass="33182">MHDTLENNLLSTWLWPLGLVLLVGYILYRLAWLFQFYYASFYKKPVFAHVYLKRNRLTPKQLSILQKESAFYNQLAKKEQAYFHHRVATFIKEKEFVGHSDLEVTEQMRVTIAATAIMLTFGFKNYLLEVIETVIIYPQVYYSEINGTYHKGETNPRHKAIVFSWEDFKYGYKIGDDNLNLGIHEFGHAVHLNAAQRNDISSLIFNQGFKNLTRYLQNNESVRRKLIASKYFRAYAYTNQYEFFAVLLENFIETPAEFNKQFPVLYKLIKQMLNFKFAGY</sequence>
<dbReference type="EMBL" id="JBHTKM010000063">
    <property type="protein sequence ID" value="MFD1016368.1"/>
    <property type="molecule type" value="Genomic_DNA"/>
</dbReference>
<keyword evidence="1" id="KW-0812">Transmembrane</keyword>
<dbReference type="PANTHER" id="PTHR30164:SF2">
    <property type="entry name" value="PROTEIN MTFA"/>
    <property type="match status" value="1"/>
</dbReference>
<comment type="caution">
    <text evidence="2">The sequence shown here is derived from an EMBL/GenBank/DDBJ whole genome shotgun (WGS) entry which is preliminary data.</text>
</comment>
<proteinExistence type="predicted"/>
<evidence type="ECO:0000313" key="3">
    <source>
        <dbReference type="Proteomes" id="UP001597086"/>
    </source>
</evidence>
<dbReference type="PANTHER" id="PTHR30164">
    <property type="entry name" value="MTFA PEPTIDASE"/>
    <property type="match status" value="1"/>
</dbReference>
<dbReference type="Gene3D" id="1.10.472.150">
    <property type="entry name" value="Glucose-regulated metallo-peptidase M90, N-terminal domain"/>
    <property type="match status" value="1"/>
</dbReference>
<keyword evidence="1" id="KW-0472">Membrane</keyword>
<dbReference type="InterPro" id="IPR024079">
    <property type="entry name" value="MetalloPept_cat_dom_sf"/>
</dbReference>
<protein>
    <submittedName>
        <fullName evidence="2">Zinc-dependent peptidase</fullName>
    </submittedName>
</protein>
<dbReference type="Pfam" id="PF06167">
    <property type="entry name" value="Peptidase_M90"/>
    <property type="match status" value="1"/>
</dbReference>
<feature type="transmembrane region" description="Helical" evidence="1">
    <location>
        <begin position="12"/>
        <end position="34"/>
    </location>
</feature>
<gene>
    <name evidence="2" type="ORF">ACFQ13_10585</name>
</gene>
<dbReference type="RefSeq" id="WP_386119426.1">
    <property type="nucleotide sequence ID" value="NZ_JBHTKM010000063.1"/>
</dbReference>
<dbReference type="CDD" id="cd20170">
    <property type="entry name" value="Peptidase_M90-like"/>
    <property type="match status" value="1"/>
</dbReference>
<dbReference type="Proteomes" id="UP001597086">
    <property type="component" value="Unassembled WGS sequence"/>
</dbReference>
<keyword evidence="1" id="KW-1133">Transmembrane helix</keyword>
<dbReference type="InterPro" id="IPR010384">
    <property type="entry name" value="MtfA_fam"/>
</dbReference>
<evidence type="ECO:0000313" key="2">
    <source>
        <dbReference type="EMBL" id="MFD1016368.1"/>
    </source>
</evidence>
<organism evidence="2 3">
    <name type="scientific">Winogradskyella rapida</name>
    <dbReference type="NCBI Taxonomy" id="549701"/>
    <lineage>
        <taxon>Bacteria</taxon>
        <taxon>Pseudomonadati</taxon>
        <taxon>Bacteroidota</taxon>
        <taxon>Flavobacteriia</taxon>
        <taxon>Flavobacteriales</taxon>
        <taxon>Flavobacteriaceae</taxon>
        <taxon>Winogradskyella</taxon>
    </lineage>
</organism>
<dbReference type="SUPFAM" id="SSF55486">
    <property type="entry name" value="Metalloproteases ('zincins'), catalytic domain"/>
    <property type="match status" value="1"/>
</dbReference>
<reference evidence="3" key="1">
    <citation type="journal article" date="2019" name="Int. J. Syst. Evol. Microbiol.">
        <title>The Global Catalogue of Microorganisms (GCM) 10K type strain sequencing project: providing services to taxonomists for standard genome sequencing and annotation.</title>
        <authorList>
            <consortium name="The Broad Institute Genomics Platform"/>
            <consortium name="The Broad Institute Genome Sequencing Center for Infectious Disease"/>
            <person name="Wu L."/>
            <person name="Ma J."/>
        </authorList>
    </citation>
    <scope>NUCLEOTIDE SEQUENCE [LARGE SCALE GENOMIC DNA]</scope>
    <source>
        <strain evidence="3">CCUG 56098</strain>
    </source>
</reference>
<name>A0ABW3KU33_9FLAO</name>
<accession>A0ABW3KU33</accession>
<keyword evidence="3" id="KW-1185">Reference proteome</keyword>